<dbReference type="PANTHER" id="PTHR32035">
    <property type="entry name" value="AURORA KINASE A-INTERACTING PROTEIN"/>
    <property type="match status" value="1"/>
</dbReference>
<name>A0A8S2AHW7_ARAAE</name>
<comment type="subcellular location">
    <subcellularLocation>
        <location evidence="1">Mitochondrion</location>
    </subcellularLocation>
</comment>
<evidence type="ECO:0000256" key="1">
    <source>
        <dbReference type="ARBA" id="ARBA00004173"/>
    </source>
</evidence>
<dbReference type="PANTHER" id="PTHR32035:SF3">
    <property type="entry name" value="SMALL RIBOSOMAL SUBUNIT PROTEIN MS38"/>
    <property type="match status" value="1"/>
</dbReference>
<feature type="region of interest" description="Disordered" evidence="5">
    <location>
        <begin position="110"/>
        <end position="133"/>
    </location>
</feature>
<feature type="domain" description="Ribosomal protein mS38 C-terminal" evidence="6">
    <location>
        <begin position="105"/>
        <end position="132"/>
    </location>
</feature>
<comment type="similarity">
    <text evidence="3">Belongs to the mitochondrion-specific ribosomal protein mS38 family.</text>
</comment>
<dbReference type="AlphaFoldDB" id="A0A8S2AHW7"/>
<protein>
    <recommendedName>
        <fullName evidence="4">Small ribosomal subunit protein mS38</fullName>
    </recommendedName>
</protein>
<dbReference type="Pfam" id="PF08213">
    <property type="entry name" value="COX24_C"/>
    <property type="match status" value="1"/>
</dbReference>
<organism evidence="7 8">
    <name type="scientific">Arabidopsis arenosa</name>
    <name type="common">Sand rock-cress</name>
    <name type="synonym">Cardaminopsis arenosa</name>
    <dbReference type="NCBI Taxonomy" id="38785"/>
    <lineage>
        <taxon>Eukaryota</taxon>
        <taxon>Viridiplantae</taxon>
        <taxon>Streptophyta</taxon>
        <taxon>Embryophyta</taxon>
        <taxon>Tracheophyta</taxon>
        <taxon>Spermatophyta</taxon>
        <taxon>Magnoliopsida</taxon>
        <taxon>eudicotyledons</taxon>
        <taxon>Gunneridae</taxon>
        <taxon>Pentapetalae</taxon>
        <taxon>rosids</taxon>
        <taxon>malvids</taxon>
        <taxon>Brassicales</taxon>
        <taxon>Brassicaceae</taxon>
        <taxon>Camelineae</taxon>
        <taxon>Arabidopsis</taxon>
    </lineage>
</organism>
<keyword evidence="2" id="KW-0496">Mitochondrion</keyword>
<dbReference type="SMART" id="SM01155">
    <property type="entry name" value="DUF1713"/>
    <property type="match status" value="1"/>
</dbReference>
<evidence type="ECO:0000256" key="3">
    <source>
        <dbReference type="ARBA" id="ARBA00035647"/>
    </source>
</evidence>
<dbReference type="InterPro" id="IPR013177">
    <property type="entry name" value="Ribosomal_mS38_C"/>
</dbReference>
<dbReference type="Proteomes" id="UP000682877">
    <property type="component" value="Chromosome 5"/>
</dbReference>
<accession>A0A8S2AHW7</accession>
<keyword evidence="8" id="KW-1185">Reference proteome</keyword>
<proteinExistence type="inferred from homology"/>
<sequence length="133" mass="15350">MANLMHRFLRNQSCLRAIPRLTPITITHQKPCISNKESVSVEFDPVPLTNPVINVADKSHRFYPSFSIGYGFNPTLIHDDSGLIETVPFPNVVVEEKEEKETVIYADSVKKKRKKKMNKHKYRKLRKSLGRKS</sequence>
<evidence type="ECO:0000256" key="2">
    <source>
        <dbReference type="ARBA" id="ARBA00023128"/>
    </source>
</evidence>
<dbReference type="GO" id="GO:0005739">
    <property type="term" value="C:mitochondrion"/>
    <property type="evidence" value="ECO:0007669"/>
    <property type="project" value="UniProtKB-SubCell"/>
</dbReference>
<evidence type="ECO:0000259" key="6">
    <source>
        <dbReference type="SMART" id="SM01155"/>
    </source>
</evidence>
<evidence type="ECO:0000256" key="4">
    <source>
        <dbReference type="ARBA" id="ARBA00035682"/>
    </source>
</evidence>
<gene>
    <name evidence="7" type="ORF">AARE701A_LOCUS12859</name>
</gene>
<evidence type="ECO:0000256" key="5">
    <source>
        <dbReference type="SAM" id="MobiDB-lite"/>
    </source>
</evidence>
<evidence type="ECO:0000313" key="8">
    <source>
        <dbReference type="Proteomes" id="UP000682877"/>
    </source>
</evidence>
<evidence type="ECO:0000313" key="7">
    <source>
        <dbReference type="EMBL" id="CAE6075487.1"/>
    </source>
</evidence>
<dbReference type="EMBL" id="LR999455">
    <property type="protein sequence ID" value="CAE6075487.1"/>
    <property type="molecule type" value="Genomic_DNA"/>
</dbReference>
<reference evidence="7" key="1">
    <citation type="submission" date="2021-01" db="EMBL/GenBank/DDBJ databases">
        <authorList>
            <person name="Bezrukov I."/>
        </authorList>
    </citation>
    <scope>NUCLEOTIDE SEQUENCE</scope>
</reference>